<proteinExistence type="predicted"/>
<dbReference type="InterPro" id="IPR051534">
    <property type="entry name" value="CBASS_pafABC_assoc_protein"/>
</dbReference>
<dbReference type="InterPro" id="IPR028349">
    <property type="entry name" value="PafC-like"/>
</dbReference>
<dbReference type="PROSITE" id="PS52050">
    <property type="entry name" value="WYL"/>
    <property type="match status" value="1"/>
</dbReference>
<dbReference type="Pfam" id="PF08279">
    <property type="entry name" value="HTH_11"/>
    <property type="match status" value="1"/>
</dbReference>
<evidence type="ECO:0000259" key="3">
    <source>
        <dbReference type="PROSITE" id="PS51000"/>
    </source>
</evidence>
<dbReference type="InterPro" id="IPR026881">
    <property type="entry name" value="WYL_dom"/>
</dbReference>
<keyword evidence="1" id="KW-0805">Transcription regulation</keyword>
<name>A0A1V9G908_9BACT</name>
<evidence type="ECO:0000256" key="2">
    <source>
        <dbReference type="ARBA" id="ARBA00023163"/>
    </source>
</evidence>
<dbReference type="PANTHER" id="PTHR34580">
    <property type="match status" value="1"/>
</dbReference>
<feature type="domain" description="HTH deoR-type" evidence="3">
    <location>
        <begin position="3"/>
        <end position="58"/>
    </location>
</feature>
<dbReference type="RefSeq" id="WP_081144656.1">
    <property type="nucleotide sequence ID" value="NZ_LVYD01000001.1"/>
</dbReference>
<dbReference type="InterPro" id="IPR057727">
    <property type="entry name" value="WCX_dom"/>
</dbReference>
<dbReference type="OrthoDB" id="9815009at2"/>
<dbReference type="Pfam" id="PF13280">
    <property type="entry name" value="WYL"/>
    <property type="match status" value="1"/>
</dbReference>
<sequence length="318" mass="36898">MNRIDRLHAILTHLQSKKRVTAQEVADRFNISLRTVYRDVKALEESGVPVIGEAGSGYTIMEGYRLPPVMFTQEEASALLLGAKITEHLTDESIKKQFNSALFKIKAVLRTSDKEHMDQLNDNIAVLSRLPHDDSAGRYLVELQKALGDKKEIHIRYQSGQDALTERTLEPIGLCHYGQAWHLIGWCHLRNGYRDFRVSRIQHLEILDKTFEPDSHPSLQEYLQTMIRSSELQEVVVRFEKNAARHLGSQKYFYGYVREEVKDDGVYIYFVTSHLEYFGRWLLMYTHHVNVESPEALLTVMKELSEEVRQHYLPVEQP</sequence>
<dbReference type="GO" id="GO:0003700">
    <property type="term" value="F:DNA-binding transcription factor activity"/>
    <property type="evidence" value="ECO:0007669"/>
    <property type="project" value="InterPro"/>
</dbReference>
<dbReference type="PROSITE" id="PS51000">
    <property type="entry name" value="HTH_DEOR_2"/>
    <property type="match status" value="1"/>
</dbReference>
<dbReference type="AlphaFoldDB" id="A0A1V9G908"/>
<dbReference type="Proteomes" id="UP000192796">
    <property type="component" value="Unassembled WGS sequence"/>
</dbReference>
<comment type="caution">
    <text evidence="4">The sequence shown here is derived from an EMBL/GenBank/DDBJ whole genome shotgun (WGS) entry which is preliminary data.</text>
</comment>
<dbReference type="InterPro" id="IPR001034">
    <property type="entry name" value="DeoR_HTH"/>
</dbReference>
<protein>
    <recommendedName>
        <fullName evidence="3">HTH deoR-type domain-containing protein</fullName>
    </recommendedName>
</protein>
<dbReference type="InterPro" id="IPR036388">
    <property type="entry name" value="WH-like_DNA-bd_sf"/>
</dbReference>
<dbReference type="InterPro" id="IPR013196">
    <property type="entry name" value="HTH_11"/>
</dbReference>
<keyword evidence="2" id="KW-0804">Transcription</keyword>
<dbReference type="PIRSF" id="PIRSF016838">
    <property type="entry name" value="PafC"/>
    <property type="match status" value="1"/>
</dbReference>
<dbReference type="Pfam" id="PF25583">
    <property type="entry name" value="WCX"/>
    <property type="match status" value="1"/>
</dbReference>
<dbReference type="InterPro" id="IPR036390">
    <property type="entry name" value="WH_DNA-bd_sf"/>
</dbReference>
<dbReference type="EMBL" id="LVYD01000001">
    <property type="protein sequence ID" value="OQP66956.1"/>
    <property type="molecule type" value="Genomic_DNA"/>
</dbReference>
<reference evidence="4 5" key="1">
    <citation type="submission" date="2016-03" db="EMBL/GenBank/DDBJ databases">
        <title>Niastella vici sp. nov., isolated from farmland soil.</title>
        <authorList>
            <person name="Chen L."/>
            <person name="Wang D."/>
            <person name="Yang S."/>
            <person name="Wang G."/>
        </authorList>
    </citation>
    <scope>NUCLEOTIDE SEQUENCE [LARGE SCALE GENOMIC DNA]</scope>
    <source>
        <strain evidence="4 5">DJ57</strain>
    </source>
</reference>
<dbReference type="STRING" id="1703345.A3860_00940"/>
<organism evidence="4 5">
    <name type="scientific">Niastella vici</name>
    <dbReference type="NCBI Taxonomy" id="1703345"/>
    <lineage>
        <taxon>Bacteria</taxon>
        <taxon>Pseudomonadati</taxon>
        <taxon>Bacteroidota</taxon>
        <taxon>Chitinophagia</taxon>
        <taxon>Chitinophagales</taxon>
        <taxon>Chitinophagaceae</taxon>
        <taxon>Niastella</taxon>
    </lineage>
</organism>
<evidence type="ECO:0000256" key="1">
    <source>
        <dbReference type="ARBA" id="ARBA00023015"/>
    </source>
</evidence>
<evidence type="ECO:0000313" key="5">
    <source>
        <dbReference type="Proteomes" id="UP000192796"/>
    </source>
</evidence>
<gene>
    <name evidence="4" type="ORF">A3860_00940</name>
</gene>
<dbReference type="Gene3D" id="1.10.10.10">
    <property type="entry name" value="Winged helix-like DNA-binding domain superfamily/Winged helix DNA-binding domain"/>
    <property type="match status" value="1"/>
</dbReference>
<evidence type="ECO:0000313" key="4">
    <source>
        <dbReference type="EMBL" id="OQP66956.1"/>
    </source>
</evidence>
<accession>A0A1V9G908</accession>
<dbReference type="PANTHER" id="PTHR34580:SF3">
    <property type="entry name" value="PROTEIN PAFB"/>
    <property type="match status" value="1"/>
</dbReference>
<keyword evidence="5" id="KW-1185">Reference proteome</keyword>
<dbReference type="SUPFAM" id="SSF46785">
    <property type="entry name" value="Winged helix' DNA-binding domain"/>
    <property type="match status" value="1"/>
</dbReference>